<feature type="region of interest" description="Disordered" evidence="1">
    <location>
        <begin position="1"/>
        <end position="42"/>
    </location>
</feature>
<gene>
    <name evidence="2" type="ORF">SAMN05216388_100979</name>
</gene>
<feature type="compositionally biased region" description="Polar residues" evidence="1">
    <location>
        <begin position="33"/>
        <end position="42"/>
    </location>
</feature>
<dbReference type="RefSeq" id="WP_092660072.1">
    <property type="nucleotide sequence ID" value="NZ_FOCX01000009.1"/>
</dbReference>
<accession>A0A1H8MQ51</accession>
<dbReference type="AlphaFoldDB" id="A0A1H8MQ51"/>
<organism evidence="2 3">
    <name type="scientific">Halorientalis persicus</name>
    <dbReference type="NCBI Taxonomy" id="1367881"/>
    <lineage>
        <taxon>Archaea</taxon>
        <taxon>Methanobacteriati</taxon>
        <taxon>Methanobacteriota</taxon>
        <taxon>Stenosarchaea group</taxon>
        <taxon>Halobacteria</taxon>
        <taxon>Halobacteriales</taxon>
        <taxon>Haloarculaceae</taxon>
        <taxon>Halorientalis</taxon>
    </lineage>
</organism>
<dbReference type="Proteomes" id="UP000198775">
    <property type="component" value="Unassembled WGS sequence"/>
</dbReference>
<reference evidence="3" key="1">
    <citation type="submission" date="2016-10" db="EMBL/GenBank/DDBJ databases">
        <authorList>
            <person name="Varghese N."/>
            <person name="Submissions S."/>
        </authorList>
    </citation>
    <scope>NUCLEOTIDE SEQUENCE [LARGE SCALE GENOMIC DNA]</scope>
    <source>
        <strain evidence="3">IBRC-M 10043</strain>
    </source>
</reference>
<evidence type="ECO:0000313" key="3">
    <source>
        <dbReference type="Proteomes" id="UP000198775"/>
    </source>
</evidence>
<protein>
    <submittedName>
        <fullName evidence="2">Uncharacterized protein</fullName>
    </submittedName>
</protein>
<dbReference type="EMBL" id="FOCX01000009">
    <property type="protein sequence ID" value="SEO19388.1"/>
    <property type="molecule type" value="Genomic_DNA"/>
</dbReference>
<proteinExistence type="predicted"/>
<name>A0A1H8MQ51_9EURY</name>
<keyword evidence="3" id="KW-1185">Reference proteome</keyword>
<sequence>MSEASPGRDNSEVTAAVQGQDAAKDSDAPEIKQVQTSGQSAAVPNSIEVDVRFFARQEHGAPYTATVEYEVSDGVAVLADVSSGASFADEIRAVLKATDEVYRHPAVGEVNGIEELKTTARSKIAVKA</sequence>
<evidence type="ECO:0000313" key="2">
    <source>
        <dbReference type="EMBL" id="SEO19388.1"/>
    </source>
</evidence>
<evidence type="ECO:0000256" key="1">
    <source>
        <dbReference type="SAM" id="MobiDB-lite"/>
    </source>
</evidence>